<dbReference type="Pfam" id="PF04397">
    <property type="entry name" value="LytTR"/>
    <property type="match status" value="1"/>
</dbReference>
<keyword evidence="1" id="KW-0902">Two-component regulatory system</keyword>
<feature type="transmembrane region" description="Helical" evidence="2">
    <location>
        <begin position="40"/>
        <end position="62"/>
    </location>
</feature>
<proteinExistence type="predicted"/>
<dbReference type="Gene3D" id="2.40.50.1020">
    <property type="entry name" value="LytTr DNA-binding domain"/>
    <property type="match status" value="1"/>
</dbReference>
<feature type="transmembrane region" description="Helical" evidence="2">
    <location>
        <begin position="74"/>
        <end position="97"/>
    </location>
</feature>
<dbReference type="GO" id="GO:0000160">
    <property type="term" value="P:phosphorelay signal transduction system"/>
    <property type="evidence" value="ECO:0007669"/>
    <property type="project" value="UniProtKB-KW"/>
</dbReference>
<dbReference type="InterPro" id="IPR007492">
    <property type="entry name" value="LytTR_DNA-bd_dom"/>
</dbReference>
<feature type="transmembrane region" description="Helical" evidence="2">
    <location>
        <begin position="9"/>
        <end position="28"/>
    </location>
</feature>
<keyword evidence="5" id="KW-1185">Reference proteome</keyword>
<evidence type="ECO:0000256" key="1">
    <source>
        <dbReference type="ARBA" id="ARBA00023012"/>
    </source>
</evidence>
<evidence type="ECO:0000256" key="2">
    <source>
        <dbReference type="SAM" id="Phobius"/>
    </source>
</evidence>
<dbReference type="SMART" id="SM00850">
    <property type="entry name" value="LytTR"/>
    <property type="match status" value="1"/>
</dbReference>
<dbReference type="PROSITE" id="PS50930">
    <property type="entry name" value="HTH_LYTTR"/>
    <property type="match status" value="1"/>
</dbReference>
<dbReference type="KEGG" id="osg:BST96_01690"/>
<organism evidence="4 5">
    <name type="scientific">Oceanicoccus sagamiensis</name>
    <dbReference type="NCBI Taxonomy" id="716816"/>
    <lineage>
        <taxon>Bacteria</taxon>
        <taxon>Pseudomonadati</taxon>
        <taxon>Pseudomonadota</taxon>
        <taxon>Gammaproteobacteria</taxon>
        <taxon>Cellvibrionales</taxon>
        <taxon>Spongiibacteraceae</taxon>
        <taxon>Oceanicoccus</taxon>
    </lineage>
</organism>
<name>A0A1X9N430_9GAMM</name>
<feature type="domain" description="HTH LytTR-type" evidence="3">
    <location>
        <begin position="187"/>
        <end position="278"/>
    </location>
</feature>
<accession>A0A1X9N430</accession>
<sequence>MAMPISRKLLYFCAVPVLIGVYFGWFKADQGGQDLMVRFVLVPYWVGFFQLGWLAVIASALLGFEIMKPWRAPLWLVSLLAPAALSWLGAYLINIYIEFLNALMPQVIGKSSPLAMSLSLDFFINFLSFMAPNLLLFTAQNYYFATALKQPIYRYDLQHGEPLSQTDPAPIPTRPEPGFVKLLSSNNQGELQAVHAQEHFIKVWTDAGSELIRFKFGTAMMELECHQGMQVHRSYWVADAAVKQVKKAGSKYLIVLNNDEVIPVSQSYLRQVRERYTDK</sequence>
<evidence type="ECO:0000313" key="4">
    <source>
        <dbReference type="EMBL" id="ARN72928.1"/>
    </source>
</evidence>
<protein>
    <recommendedName>
        <fullName evidence="3">HTH LytTR-type domain-containing protein</fullName>
    </recommendedName>
</protein>
<keyword evidence="2" id="KW-1133">Transmembrane helix</keyword>
<dbReference type="GO" id="GO:0003677">
    <property type="term" value="F:DNA binding"/>
    <property type="evidence" value="ECO:0007669"/>
    <property type="project" value="InterPro"/>
</dbReference>
<reference evidence="4 5" key="1">
    <citation type="submission" date="2016-11" db="EMBL/GenBank/DDBJ databases">
        <title>Trade-off between light-utilization and light-protection in marine flavobacteria.</title>
        <authorList>
            <person name="Kumagai Y."/>
        </authorList>
    </citation>
    <scope>NUCLEOTIDE SEQUENCE [LARGE SCALE GENOMIC DNA]</scope>
    <source>
        <strain evidence="4 5">NBRC 107125</strain>
    </source>
</reference>
<keyword evidence="2" id="KW-0472">Membrane</keyword>
<feature type="transmembrane region" description="Helical" evidence="2">
    <location>
        <begin position="122"/>
        <end position="144"/>
    </location>
</feature>
<keyword evidence="2" id="KW-0812">Transmembrane</keyword>
<dbReference type="STRING" id="716816.BST96_01690"/>
<evidence type="ECO:0000313" key="5">
    <source>
        <dbReference type="Proteomes" id="UP000193450"/>
    </source>
</evidence>
<gene>
    <name evidence="4" type="ORF">BST96_01690</name>
</gene>
<dbReference type="AlphaFoldDB" id="A0A1X9N430"/>
<dbReference type="EMBL" id="CP019343">
    <property type="protein sequence ID" value="ARN72928.1"/>
    <property type="molecule type" value="Genomic_DNA"/>
</dbReference>
<evidence type="ECO:0000259" key="3">
    <source>
        <dbReference type="PROSITE" id="PS50930"/>
    </source>
</evidence>
<dbReference type="Proteomes" id="UP000193450">
    <property type="component" value="Chromosome"/>
</dbReference>